<dbReference type="InterPro" id="IPR000073">
    <property type="entry name" value="AB_hydrolase_1"/>
</dbReference>
<sequence>MKVNGVEIAEKTIEVGALRWFYRESVPKNESRRPPVVLLHGLVSQGYSWRGVMAPLAEAGFRAIAPDWIGHGYSSKPDKKEFDYQPATFVKALSALVEALEIERFSLGVQGFLGSVGLLYAAQHPEKIERLIILNTPLTSEAKLPFKISQMGIPLVGDMLTQDPILVDRTLEGGGPYEVSDADLEVYRKPFLKSSDAGRSLLATVKQLDVKGVTAEIDRAFQDWEVPTLIAWGVADKWLPMSLAENFAKRLKDVDVVKLEETGHYAQEDWAEKVGDAVVPFLRRANL</sequence>
<dbReference type="SUPFAM" id="SSF53474">
    <property type="entry name" value="alpha/beta-Hydrolases"/>
    <property type="match status" value="1"/>
</dbReference>
<reference evidence="3" key="1">
    <citation type="submission" date="2018-04" db="EMBL/GenBank/DDBJ databases">
        <authorList>
            <person name="Cornet L."/>
        </authorList>
    </citation>
    <scope>NUCLEOTIDE SEQUENCE [LARGE SCALE GENOMIC DNA]</scope>
</reference>
<dbReference type="AlphaFoldDB" id="A0A2W4W1L0"/>
<dbReference type="GO" id="GO:0016787">
    <property type="term" value="F:hydrolase activity"/>
    <property type="evidence" value="ECO:0007669"/>
    <property type="project" value="UniProtKB-KW"/>
</dbReference>
<dbReference type="Gene3D" id="3.40.50.1820">
    <property type="entry name" value="alpha/beta hydrolase"/>
    <property type="match status" value="1"/>
</dbReference>
<feature type="domain" description="AB hydrolase-1" evidence="1">
    <location>
        <begin position="34"/>
        <end position="269"/>
    </location>
</feature>
<evidence type="ECO:0000313" key="2">
    <source>
        <dbReference type="EMBL" id="PZO15945.1"/>
    </source>
</evidence>
<proteinExistence type="predicted"/>
<dbReference type="InterPro" id="IPR050228">
    <property type="entry name" value="Carboxylesterase_BioH"/>
</dbReference>
<dbReference type="PANTHER" id="PTHR43194">
    <property type="entry name" value="HYDROLASE ALPHA/BETA FOLD FAMILY"/>
    <property type="match status" value="1"/>
</dbReference>
<dbReference type="PRINTS" id="PR00111">
    <property type="entry name" value="ABHYDROLASE"/>
</dbReference>
<evidence type="ECO:0000313" key="3">
    <source>
        <dbReference type="Proteomes" id="UP000249354"/>
    </source>
</evidence>
<reference evidence="2 3" key="2">
    <citation type="submission" date="2018-06" db="EMBL/GenBank/DDBJ databases">
        <title>Metagenomic assembly of (sub)arctic Cyanobacteria and their associated microbiome from non-axenic cultures.</title>
        <authorList>
            <person name="Baurain D."/>
        </authorList>
    </citation>
    <scope>NUCLEOTIDE SEQUENCE [LARGE SCALE GENOMIC DNA]</scope>
    <source>
        <strain evidence="2">ULC129bin1</strain>
    </source>
</reference>
<dbReference type="Pfam" id="PF00561">
    <property type="entry name" value="Abhydrolase_1"/>
    <property type="match status" value="1"/>
</dbReference>
<dbReference type="InterPro" id="IPR029058">
    <property type="entry name" value="AB_hydrolase_fold"/>
</dbReference>
<accession>A0A2W4W1L0</accession>
<dbReference type="PRINTS" id="PR00412">
    <property type="entry name" value="EPOXHYDRLASE"/>
</dbReference>
<organism evidence="2 3">
    <name type="scientific">Leptolyngbya foveolarum</name>
    <dbReference type="NCBI Taxonomy" id="47253"/>
    <lineage>
        <taxon>Bacteria</taxon>
        <taxon>Bacillati</taxon>
        <taxon>Cyanobacteriota</taxon>
        <taxon>Cyanophyceae</taxon>
        <taxon>Leptolyngbyales</taxon>
        <taxon>Leptolyngbyaceae</taxon>
        <taxon>Leptolyngbya group</taxon>
        <taxon>Leptolyngbya</taxon>
    </lineage>
</organism>
<evidence type="ECO:0000259" key="1">
    <source>
        <dbReference type="Pfam" id="PF00561"/>
    </source>
</evidence>
<keyword evidence="2" id="KW-0378">Hydrolase</keyword>
<name>A0A2W4W1L0_9CYAN</name>
<dbReference type="PANTHER" id="PTHR43194:SF2">
    <property type="entry name" value="PEROXISOMAL MEMBRANE PROTEIN LPX1"/>
    <property type="match status" value="1"/>
</dbReference>
<dbReference type="Proteomes" id="UP000249354">
    <property type="component" value="Unassembled WGS sequence"/>
</dbReference>
<comment type="caution">
    <text evidence="2">The sequence shown here is derived from an EMBL/GenBank/DDBJ whole genome shotgun (WGS) entry which is preliminary data.</text>
</comment>
<gene>
    <name evidence="2" type="ORF">DCF25_12945</name>
</gene>
<protein>
    <submittedName>
        <fullName evidence="2">Hydrolase</fullName>
    </submittedName>
</protein>
<dbReference type="EMBL" id="QBMC01000085">
    <property type="protein sequence ID" value="PZO15945.1"/>
    <property type="molecule type" value="Genomic_DNA"/>
</dbReference>
<dbReference type="InterPro" id="IPR000639">
    <property type="entry name" value="Epox_hydrolase-like"/>
</dbReference>